<evidence type="ECO:0000256" key="1">
    <source>
        <dbReference type="ARBA" id="ARBA00022763"/>
    </source>
</evidence>
<evidence type="ECO:0000313" key="5">
    <source>
        <dbReference type="EMBL" id="QUS47067.1"/>
    </source>
</evidence>
<dbReference type="RefSeq" id="WP_219827613.1">
    <property type="nucleotide sequence ID" value="NZ_CP043765.1"/>
</dbReference>
<dbReference type="InterPro" id="IPR027417">
    <property type="entry name" value="P-loop_NTPase"/>
</dbReference>
<name>A0A8E5IMM0_SALET</name>
<keyword evidence="3" id="KW-0234">DNA repair</keyword>
<evidence type="ECO:0000256" key="3">
    <source>
        <dbReference type="ARBA" id="ARBA00023204"/>
    </source>
</evidence>
<protein>
    <recommendedName>
        <fullName evidence="4">RecA family profile 1 domain-containing protein</fullName>
    </recommendedName>
</protein>
<dbReference type="GO" id="GO:0005524">
    <property type="term" value="F:ATP binding"/>
    <property type="evidence" value="ECO:0007669"/>
    <property type="project" value="InterPro"/>
</dbReference>
<gene>
    <name evidence="5" type="ORF">F1331_25695</name>
</gene>
<organism evidence="5">
    <name type="scientific">Salmonella enterica subsp. enterica serovar Dessau</name>
    <dbReference type="NCBI Taxonomy" id="2564349"/>
    <lineage>
        <taxon>Bacteria</taxon>
        <taxon>Pseudomonadati</taxon>
        <taxon>Pseudomonadota</taxon>
        <taxon>Gammaproteobacteria</taxon>
        <taxon>Enterobacterales</taxon>
        <taxon>Enterobacteriaceae</taxon>
        <taxon>Salmonella</taxon>
    </lineage>
</organism>
<dbReference type="Gene3D" id="3.40.50.300">
    <property type="entry name" value="P-loop containing nucleotide triphosphate hydrolases"/>
    <property type="match status" value="1"/>
</dbReference>
<evidence type="ECO:0000259" key="4">
    <source>
        <dbReference type="PROSITE" id="PS50162"/>
    </source>
</evidence>
<dbReference type="EMBL" id="CP043765">
    <property type="protein sequence ID" value="QUS47067.1"/>
    <property type="molecule type" value="Genomic_DNA"/>
</dbReference>
<dbReference type="GO" id="GO:0003677">
    <property type="term" value="F:DNA binding"/>
    <property type="evidence" value="ECO:0007669"/>
    <property type="project" value="UniProtKB-KW"/>
</dbReference>
<dbReference type="GO" id="GO:0006281">
    <property type="term" value="P:DNA repair"/>
    <property type="evidence" value="ECO:0007669"/>
    <property type="project" value="UniProtKB-KW"/>
</dbReference>
<dbReference type="GO" id="GO:0140664">
    <property type="term" value="F:ATP-dependent DNA damage sensor activity"/>
    <property type="evidence" value="ECO:0007669"/>
    <property type="project" value="InterPro"/>
</dbReference>
<dbReference type="AlphaFoldDB" id="A0A8E5IMM0"/>
<dbReference type="PANTHER" id="PTHR42926">
    <property type="match status" value="1"/>
</dbReference>
<evidence type="ECO:0000256" key="2">
    <source>
        <dbReference type="ARBA" id="ARBA00023125"/>
    </source>
</evidence>
<keyword evidence="1" id="KW-0227">DNA damage</keyword>
<keyword evidence="2" id="KW-0238">DNA-binding</keyword>
<dbReference type="InterPro" id="IPR020588">
    <property type="entry name" value="RecA_ATP-bd"/>
</dbReference>
<dbReference type="Pfam" id="PF06745">
    <property type="entry name" value="ATPase"/>
    <property type="match status" value="1"/>
</dbReference>
<dbReference type="SUPFAM" id="SSF52540">
    <property type="entry name" value="P-loop containing nucleoside triphosphate hydrolases"/>
    <property type="match status" value="1"/>
</dbReference>
<dbReference type="InterPro" id="IPR051347">
    <property type="entry name" value="Circadian_clock_KaiC-rel"/>
</dbReference>
<dbReference type="PANTHER" id="PTHR42926:SF1">
    <property type="entry name" value="CIRCADIAN CLOCK OSCILLATOR PROTEIN KAIC 1"/>
    <property type="match status" value="1"/>
</dbReference>
<proteinExistence type="predicted"/>
<accession>A0A8E5IMM0</accession>
<sequence length="98" mass="10162">MIITVYPRMEAQLATDGAKPSSKRIGTGIPGLDEIIGGGIVARSTTLFLGSSGAGKTIMGLQFLAEGARNGENVLHLGFYEPPSSVIAKASRVMIVNS</sequence>
<dbReference type="InterPro" id="IPR014774">
    <property type="entry name" value="KaiC-like_dom"/>
</dbReference>
<dbReference type="PROSITE" id="PS50162">
    <property type="entry name" value="RECA_2"/>
    <property type="match status" value="1"/>
</dbReference>
<feature type="domain" description="RecA family profile 1" evidence="4">
    <location>
        <begin position="21"/>
        <end position="98"/>
    </location>
</feature>
<reference evidence="5" key="1">
    <citation type="submission" date="2019-09" db="EMBL/GenBank/DDBJ databases">
        <title>Characterization of Mobilized Colistin Resistance Gene mcr-9 Carrying Colisitin Resistant Salmonella enterica serotype Senftenberg ST14.</title>
        <authorList>
            <person name="Cha M.-H."/>
            <person name="Woo G.-J."/>
        </authorList>
    </citation>
    <scope>NUCLEOTIDE SEQUENCE</scope>
    <source>
        <strain evidence="5">KUFSE-SAL0043</strain>
    </source>
</reference>